<feature type="transmembrane region" description="Helical" evidence="1">
    <location>
        <begin position="66"/>
        <end position="86"/>
    </location>
</feature>
<organism evidence="2 3">
    <name type="scientific">Mesobacillus persicus</name>
    <dbReference type="NCBI Taxonomy" id="930146"/>
    <lineage>
        <taxon>Bacteria</taxon>
        <taxon>Bacillati</taxon>
        <taxon>Bacillota</taxon>
        <taxon>Bacilli</taxon>
        <taxon>Bacillales</taxon>
        <taxon>Bacillaceae</taxon>
        <taxon>Mesobacillus</taxon>
    </lineage>
</organism>
<gene>
    <name evidence="2" type="ORF">SAMN05192533_101529</name>
</gene>
<feature type="transmembrane region" description="Helical" evidence="1">
    <location>
        <begin position="36"/>
        <end position="54"/>
    </location>
</feature>
<keyword evidence="1" id="KW-0472">Membrane</keyword>
<keyword evidence="3" id="KW-1185">Reference proteome</keyword>
<keyword evidence="1" id="KW-0812">Transmembrane</keyword>
<reference evidence="3" key="1">
    <citation type="submission" date="2016-10" db="EMBL/GenBank/DDBJ databases">
        <authorList>
            <person name="Varghese N."/>
            <person name="Submissions S."/>
        </authorList>
    </citation>
    <scope>NUCLEOTIDE SEQUENCE [LARGE SCALE GENOMIC DNA]</scope>
    <source>
        <strain evidence="3">B48,IBRC-M 10115,DSM 25386,CECT 8001</strain>
    </source>
</reference>
<dbReference type="Pfam" id="PF11457">
    <property type="entry name" value="DUF3021"/>
    <property type="match status" value="1"/>
</dbReference>
<name>A0A1H7WPA2_9BACI</name>
<feature type="transmembrane region" description="Helical" evidence="1">
    <location>
        <begin position="98"/>
        <end position="116"/>
    </location>
</feature>
<keyword evidence="1" id="KW-1133">Transmembrane helix</keyword>
<dbReference type="RefSeq" id="WP_090740830.1">
    <property type="nucleotide sequence ID" value="NZ_FOBW01000001.1"/>
</dbReference>
<dbReference type="Proteomes" id="UP000198553">
    <property type="component" value="Unassembled WGS sequence"/>
</dbReference>
<evidence type="ECO:0000313" key="2">
    <source>
        <dbReference type="EMBL" id="SEM23281.1"/>
    </source>
</evidence>
<dbReference type="AlphaFoldDB" id="A0A1H7WPA2"/>
<evidence type="ECO:0000256" key="1">
    <source>
        <dbReference type="SAM" id="Phobius"/>
    </source>
</evidence>
<dbReference type="InterPro" id="IPR021560">
    <property type="entry name" value="DUF3021"/>
</dbReference>
<dbReference type="EMBL" id="FOBW01000001">
    <property type="protein sequence ID" value="SEM23281.1"/>
    <property type="molecule type" value="Genomic_DNA"/>
</dbReference>
<proteinExistence type="predicted"/>
<evidence type="ECO:0008006" key="4">
    <source>
        <dbReference type="Google" id="ProtNLM"/>
    </source>
</evidence>
<protein>
    <recommendedName>
        <fullName evidence="4">DUF3021 domain-containing protein</fullName>
    </recommendedName>
</protein>
<accession>A0A1H7WPA2</accession>
<evidence type="ECO:0000313" key="3">
    <source>
        <dbReference type="Proteomes" id="UP000198553"/>
    </source>
</evidence>
<feature type="transmembrane region" description="Helical" evidence="1">
    <location>
        <begin position="7"/>
        <end position="24"/>
    </location>
</feature>
<dbReference type="OrthoDB" id="2224367at2"/>
<sequence>MHLFFKGLIRGFIPLFFFLMISLWNKVQGLTETSNLFFFYGLIAFFLGVASVIYQVSKWSFKKQIFIHYIVMLITVFPTLLLSGFYPVTSVGDVLKVYLQFNQVGLILFLLTYFLSKSRRKYTNGNTRII</sequence>